<protein>
    <submittedName>
        <fullName evidence="1">Uncharacterized protein</fullName>
    </submittedName>
</protein>
<name>A0A2P2QZR0_RHIMU</name>
<accession>A0A2P2QZR0</accession>
<proteinExistence type="predicted"/>
<evidence type="ECO:0000313" key="1">
    <source>
        <dbReference type="EMBL" id="MBX72450.1"/>
    </source>
</evidence>
<sequence length="36" mass="4346">MLGFLPRSRKRVESLKTVTRKMITKYLDLDIYTRES</sequence>
<organism evidence="1">
    <name type="scientific">Rhizophora mucronata</name>
    <name type="common">Asiatic mangrove</name>
    <dbReference type="NCBI Taxonomy" id="61149"/>
    <lineage>
        <taxon>Eukaryota</taxon>
        <taxon>Viridiplantae</taxon>
        <taxon>Streptophyta</taxon>
        <taxon>Embryophyta</taxon>
        <taxon>Tracheophyta</taxon>
        <taxon>Spermatophyta</taxon>
        <taxon>Magnoliopsida</taxon>
        <taxon>eudicotyledons</taxon>
        <taxon>Gunneridae</taxon>
        <taxon>Pentapetalae</taxon>
        <taxon>rosids</taxon>
        <taxon>fabids</taxon>
        <taxon>Malpighiales</taxon>
        <taxon>Rhizophoraceae</taxon>
        <taxon>Rhizophora</taxon>
    </lineage>
</organism>
<reference evidence="1" key="1">
    <citation type="submission" date="2018-02" db="EMBL/GenBank/DDBJ databases">
        <title>Rhizophora mucronata_Transcriptome.</title>
        <authorList>
            <person name="Meera S.P."/>
            <person name="Sreeshan A."/>
            <person name="Augustine A."/>
        </authorList>
    </citation>
    <scope>NUCLEOTIDE SEQUENCE</scope>
    <source>
        <tissue evidence="1">Leaf</tissue>
    </source>
</reference>
<dbReference type="EMBL" id="GGEC01091966">
    <property type="protein sequence ID" value="MBX72450.1"/>
    <property type="molecule type" value="Transcribed_RNA"/>
</dbReference>
<dbReference type="AlphaFoldDB" id="A0A2P2QZR0"/>